<dbReference type="Pfam" id="PF13912">
    <property type="entry name" value="zf-C2H2_6"/>
    <property type="match status" value="3"/>
</dbReference>
<keyword evidence="5" id="KW-0862">Zinc</keyword>
<feature type="domain" description="C2H2-type" evidence="9">
    <location>
        <begin position="354"/>
        <end position="381"/>
    </location>
</feature>
<feature type="domain" description="C2H2-type" evidence="9">
    <location>
        <begin position="269"/>
        <end position="297"/>
    </location>
</feature>
<evidence type="ECO:0000256" key="8">
    <source>
        <dbReference type="SAM" id="MobiDB-lite"/>
    </source>
</evidence>
<name>A0A0L7L9I7_OPEBR</name>
<keyword evidence="2" id="KW-0479">Metal-binding</keyword>
<dbReference type="GO" id="GO:0008270">
    <property type="term" value="F:zinc ion binding"/>
    <property type="evidence" value="ECO:0007669"/>
    <property type="project" value="UniProtKB-KW"/>
</dbReference>
<feature type="domain" description="C2H2-type" evidence="9">
    <location>
        <begin position="208"/>
        <end position="232"/>
    </location>
</feature>
<evidence type="ECO:0000256" key="1">
    <source>
        <dbReference type="ARBA" id="ARBA00004123"/>
    </source>
</evidence>
<feature type="domain" description="C2H2-type" evidence="9">
    <location>
        <begin position="181"/>
        <end position="204"/>
    </location>
</feature>
<dbReference type="Pfam" id="PF00096">
    <property type="entry name" value="zf-C2H2"/>
    <property type="match status" value="2"/>
</dbReference>
<dbReference type="PROSITE" id="PS50157">
    <property type="entry name" value="ZINC_FINGER_C2H2_2"/>
    <property type="match status" value="6"/>
</dbReference>
<evidence type="ECO:0000256" key="7">
    <source>
        <dbReference type="PROSITE-ProRule" id="PRU00042"/>
    </source>
</evidence>
<organism evidence="10 11">
    <name type="scientific">Operophtera brumata</name>
    <name type="common">Winter moth</name>
    <name type="synonym">Phalaena brumata</name>
    <dbReference type="NCBI Taxonomy" id="104452"/>
    <lineage>
        <taxon>Eukaryota</taxon>
        <taxon>Metazoa</taxon>
        <taxon>Ecdysozoa</taxon>
        <taxon>Arthropoda</taxon>
        <taxon>Hexapoda</taxon>
        <taxon>Insecta</taxon>
        <taxon>Pterygota</taxon>
        <taxon>Neoptera</taxon>
        <taxon>Endopterygota</taxon>
        <taxon>Lepidoptera</taxon>
        <taxon>Glossata</taxon>
        <taxon>Ditrysia</taxon>
        <taxon>Geometroidea</taxon>
        <taxon>Geometridae</taxon>
        <taxon>Larentiinae</taxon>
        <taxon>Operophtera</taxon>
    </lineage>
</organism>
<dbReference type="FunFam" id="3.30.160.60:FF:000446">
    <property type="entry name" value="Zinc finger protein"/>
    <property type="match status" value="1"/>
</dbReference>
<gene>
    <name evidence="10" type="ORF">OBRU01_12672</name>
</gene>
<evidence type="ECO:0000256" key="5">
    <source>
        <dbReference type="ARBA" id="ARBA00022833"/>
    </source>
</evidence>
<dbReference type="SUPFAM" id="SSF57667">
    <property type="entry name" value="beta-beta-alpha zinc fingers"/>
    <property type="match status" value="5"/>
</dbReference>
<keyword evidence="6" id="KW-0539">Nucleus</keyword>
<keyword evidence="11" id="KW-1185">Reference proteome</keyword>
<dbReference type="SMART" id="SM00355">
    <property type="entry name" value="ZnF_C2H2"/>
    <property type="match status" value="10"/>
</dbReference>
<keyword evidence="4 7" id="KW-0863">Zinc-finger</keyword>
<comment type="caution">
    <text evidence="10">The sequence shown here is derived from an EMBL/GenBank/DDBJ whole genome shotgun (WGS) entry which is preliminary data.</text>
</comment>
<dbReference type="PROSITE" id="PS00028">
    <property type="entry name" value="ZINC_FINGER_C2H2_1"/>
    <property type="match status" value="7"/>
</dbReference>
<dbReference type="PANTHER" id="PTHR24394">
    <property type="entry name" value="ZINC FINGER PROTEIN"/>
    <property type="match status" value="1"/>
</dbReference>
<dbReference type="EMBL" id="JTDY01002088">
    <property type="protein sequence ID" value="KOB72142.1"/>
    <property type="molecule type" value="Genomic_DNA"/>
</dbReference>
<evidence type="ECO:0000256" key="3">
    <source>
        <dbReference type="ARBA" id="ARBA00022737"/>
    </source>
</evidence>
<dbReference type="PANTHER" id="PTHR24394:SF44">
    <property type="entry name" value="ZINC FINGER PROTEIN 271-LIKE"/>
    <property type="match status" value="1"/>
</dbReference>
<proteinExistence type="predicted"/>
<feature type="domain" description="C2H2-type" evidence="9">
    <location>
        <begin position="298"/>
        <end position="325"/>
    </location>
</feature>
<reference evidence="10 11" key="1">
    <citation type="journal article" date="2015" name="Genome Biol. Evol.">
        <title>The genome of winter moth (Operophtera brumata) provides a genomic perspective on sexual dimorphism and phenology.</title>
        <authorList>
            <person name="Derks M.F."/>
            <person name="Smit S."/>
            <person name="Salis L."/>
            <person name="Schijlen E."/>
            <person name="Bossers A."/>
            <person name="Mateman C."/>
            <person name="Pijl A.S."/>
            <person name="de Ridder D."/>
            <person name="Groenen M.A."/>
            <person name="Visser M.E."/>
            <person name="Megens H.J."/>
        </authorList>
    </citation>
    <scope>NUCLEOTIDE SEQUENCE [LARGE SCALE GENOMIC DNA]</scope>
    <source>
        <strain evidence="10">WM2013NL</strain>
        <tissue evidence="10">Head and thorax</tissue>
    </source>
</reference>
<dbReference type="AlphaFoldDB" id="A0A0L7L9I7"/>
<keyword evidence="3" id="KW-0677">Repeat</keyword>
<evidence type="ECO:0000259" key="9">
    <source>
        <dbReference type="PROSITE" id="PS50157"/>
    </source>
</evidence>
<dbReference type="FunFam" id="3.30.160.60:FF:000624">
    <property type="entry name" value="zinc finger protein 697"/>
    <property type="match status" value="1"/>
</dbReference>
<evidence type="ECO:0000256" key="4">
    <source>
        <dbReference type="ARBA" id="ARBA00022771"/>
    </source>
</evidence>
<dbReference type="GO" id="GO:0000981">
    <property type="term" value="F:DNA-binding transcription factor activity, RNA polymerase II-specific"/>
    <property type="evidence" value="ECO:0007669"/>
    <property type="project" value="TreeGrafter"/>
</dbReference>
<dbReference type="Gene3D" id="3.30.160.60">
    <property type="entry name" value="Classic Zinc Finger"/>
    <property type="match status" value="5"/>
</dbReference>
<protein>
    <recommendedName>
        <fullName evidence="9">C2H2-type domain-containing protein</fullName>
    </recommendedName>
</protein>
<dbReference type="GO" id="GO:0005634">
    <property type="term" value="C:nucleus"/>
    <property type="evidence" value="ECO:0007669"/>
    <property type="project" value="UniProtKB-SubCell"/>
</dbReference>
<evidence type="ECO:0000256" key="2">
    <source>
        <dbReference type="ARBA" id="ARBA00022723"/>
    </source>
</evidence>
<comment type="subcellular location">
    <subcellularLocation>
        <location evidence="1">Nucleus</location>
    </subcellularLocation>
</comment>
<evidence type="ECO:0000256" key="6">
    <source>
        <dbReference type="ARBA" id="ARBA00023242"/>
    </source>
</evidence>
<dbReference type="Proteomes" id="UP000037510">
    <property type="component" value="Unassembled WGS sequence"/>
</dbReference>
<feature type="region of interest" description="Disordered" evidence="8">
    <location>
        <begin position="1"/>
        <end position="31"/>
    </location>
</feature>
<evidence type="ECO:0000313" key="11">
    <source>
        <dbReference type="Proteomes" id="UP000037510"/>
    </source>
</evidence>
<accession>A0A0L7L9I7</accession>
<evidence type="ECO:0000313" key="10">
    <source>
        <dbReference type="EMBL" id="KOB72142.1"/>
    </source>
</evidence>
<sequence length="423" mass="49044">MKTGFLEYNQGTDGDAPKSKKRKKKPDISATPERVEHRVNLTAILQYSNAVPFRDKTARGFSCLYCAKHFPSIHDLRAHTAQQAEKDKLNTIIDYKLSYNPIKLDITNLQCNVCSVPMTDLNDLKDHLTSVHKKTIHRDIKDIILPFRLENGQNFTCVICSVVHISFKNLYHHMSSHYRNYCCDKCGIGYITIAALRKHGKTHAQGIFPCDICNKSFTTIIKKRNHKKGVHTHSGWLRNKCPHCPEVFASYYERSEHLVKAHNAVPVIHPCNACNKTYKKKYELNRHIRHHHLQQRSFLCDLCNAWFFSKRGLTDHFIRHTGGEVASCDVCGKTFSRTRTLKDHMKIHEDDTRYQCEVCNKTFMQKNGLKSHMRLHQDDLDIFKEFDDVKHLIDNREMTLKQIAAENKKKTSAQKQLPQFASL</sequence>
<dbReference type="InterPro" id="IPR036236">
    <property type="entry name" value="Znf_C2H2_sf"/>
</dbReference>
<dbReference type="STRING" id="104452.A0A0L7L9I7"/>
<feature type="domain" description="C2H2-type" evidence="9">
    <location>
        <begin position="326"/>
        <end position="353"/>
    </location>
</feature>
<dbReference type="InterPro" id="IPR013087">
    <property type="entry name" value="Znf_C2H2_type"/>
</dbReference>